<keyword evidence="5" id="KW-1185">Reference proteome</keyword>
<keyword evidence="3" id="KW-0472">Membrane</keyword>
<dbReference type="OrthoDB" id="6509908at2759"/>
<dbReference type="AlphaFoldDB" id="A0A125RDU5"/>
<feature type="transmembrane region" description="Helical" evidence="3">
    <location>
        <begin position="120"/>
        <end position="140"/>
    </location>
</feature>
<feature type="transmembrane region" description="Helical" evidence="3">
    <location>
        <begin position="326"/>
        <end position="344"/>
    </location>
</feature>
<sequence length="482" mass="52879">MTETLEPRTVDFFAEKDLENLQCQEDSTFNGTHANQTTIPLSVSKDVDEFTNEKKTNDNEKFEYDDDDSYPDGGYQAWLVVLGAFMGILPIWGIATSLGVLESHISEHQLANVSSSVVSWIFSLHLMACSACCVFSGAYFDRNGEAHSILVGSVIFVFGIFMTSISTKLWHFVLAFSLCCGCATGVLVTPLLSCIATWFYRKRAIATGVATIGSSIGGVVIPVTLRSLYASAGFPWAIRVVGFMSAACLTLSTLLTRERITPLREPFKTKKEAVKYYWSMIFNWRYFTDGKFVWCALALAIAENGVFLTGTYLSSYVVAHGYKVETGYTVLIVVNSCGILGRYIPGYLADHYFGRFNVVIVITAACVIADAALWLPFGGKMAVLWVYAAIYGFLAGAIFSLTPVCIGQISRTCEFGKRYSTAYLLVSLMTLVVIPIGGALAGGKTIPEYNRLIIFTSALLLIAVVCYTMSRTLAVGWKLCKF</sequence>
<feature type="transmembrane region" description="Helical" evidence="3">
    <location>
        <begin position="204"/>
        <end position="224"/>
    </location>
</feature>
<comment type="similarity">
    <text evidence="2">Belongs to the major facilitator superfamily. Monocarboxylate porter (TC 2.A.1.13) family.</text>
</comment>
<dbReference type="GO" id="GO:0022857">
    <property type="term" value="F:transmembrane transporter activity"/>
    <property type="evidence" value="ECO:0007669"/>
    <property type="project" value="InterPro"/>
</dbReference>
<keyword evidence="3" id="KW-0812">Transmembrane</keyword>
<name>A0A125RDU5_9SACH</name>
<feature type="transmembrane region" description="Helical" evidence="3">
    <location>
        <begin position="356"/>
        <end position="377"/>
    </location>
</feature>
<feature type="transmembrane region" description="Helical" evidence="3">
    <location>
        <begin position="383"/>
        <end position="409"/>
    </location>
</feature>
<dbReference type="InterPro" id="IPR011701">
    <property type="entry name" value="MFS"/>
</dbReference>
<feature type="transmembrane region" description="Helical" evidence="3">
    <location>
        <begin position="77"/>
        <end position="100"/>
    </location>
</feature>
<dbReference type="Pfam" id="PF07690">
    <property type="entry name" value="MFS_1"/>
    <property type="match status" value="1"/>
</dbReference>
<reference evidence="4 5" key="1">
    <citation type="submission" date="2016-01" db="EMBL/GenBank/DDBJ databases">
        <title>Genome sequence of the yeast Holleya sinecauda.</title>
        <authorList>
            <person name="Dietrich F.S."/>
        </authorList>
    </citation>
    <scope>NUCLEOTIDE SEQUENCE [LARGE SCALE GENOMIC DNA]</scope>
    <source>
        <strain evidence="4 5">ATCC 58844</strain>
    </source>
</reference>
<dbReference type="Gene3D" id="1.20.1250.20">
    <property type="entry name" value="MFS general substrate transporter like domains"/>
    <property type="match status" value="1"/>
</dbReference>
<feature type="transmembrane region" description="Helical" evidence="3">
    <location>
        <begin position="236"/>
        <end position="255"/>
    </location>
</feature>
<dbReference type="InterPro" id="IPR036259">
    <property type="entry name" value="MFS_trans_sf"/>
</dbReference>
<protein>
    <submittedName>
        <fullName evidence="4">HBL281Cp</fullName>
    </submittedName>
</protein>
<proteinExistence type="inferred from homology"/>
<evidence type="ECO:0000256" key="1">
    <source>
        <dbReference type="ARBA" id="ARBA00004141"/>
    </source>
</evidence>
<feature type="transmembrane region" description="Helical" evidence="3">
    <location>
        <begin position="172"/>
        <end position="192"/>
    </location>
</feature>
<dbReference type="EMBL" id="CP014242">
    <property type="protein sequence ID" value="AMD18621.1"/>
    <property type="molecule type" value="Genomic_DNA"/>
</dbReference>
<dbReference type="Proteomes" id="UP000243052">
    <property type="component" value="Chromosome ii"/>
</dbReference>
<dbReference type="SUPFAM" id="SSF103473">
    <property type="entry name" value="MFS general substrate transporter"/>
    <property type="match status" value="1"/>
</dbReference>
<feature type="transmembrane region" description="Helical" evidence="3">
    <location>
        <begin position="421"/>
        <end position="443"/>
    </location>
</feature>
<dbReference type="CDD" id="cd17352">
    <property type="entry name" value="MFS_MCT_SLC16"/>
    <property type="match status" value="1"/>
</dbReference>
<dbReference type="PANTHER" id="PTHR11360">
    <property type="entry name" value="MONOCARBOXYLATE TRANSPORTER"/>
    <property type="match status" value="1"/>
</dbReference>
<evidence type="ECO:0000313" key="5">
    <source>
        <dbReference type="Proteomes" id="UP000243052"/>
    </source>
</evidence>
<evidence type="ECO:0000256" key="3">
    <source>
        <dbReference type="SAM" id="Phobius"/>
    </source>
</evidence>
<dbReference type="RefSeq" id="XP_017985617.1">
    <property type="nucleotide sequence ID" value="XM_018130287.1"/>
</dbReference>
<comment type="subcellular location">
    <subcellularLocation>
        <location evidence="1">Membrane</location>
        <topology evidence="1">Multi-pass membrane protein</topology>
    </subcellularLocation>
</comment>
<dbReference type="InterPro" id="IPR050327">
    <property type="entry name" value="Proton-linked_MCT"/>
</dbReference>
<accession>A0A125RDU5</accession>
<evidence type="ECO:0000313" key="4">
    <source>
        <dbReference type="EMBL" id="AMD18621.1"/>
    </source>
</evidence>
<dbReference type="GO" id="GO:0016020">
    <property type="term" value="C:membrane"/>
    <property type="evidence" value="ECO:0007669"/>
    <property type="project" value="UniProtKB-SubCell"/>
</dbReference>
<dbReference type="GeneID" id="28721763"/>
<evidence type="ECO:0000256" key="2">
    <source>
        <dbReference type="ARBA" id="ARBA00006727"/>
    </source>
</evidence>
<organism evidence="4 5">
    <name type="scientific">Eremothecium sinecaudum</name>
    <dbReference type="NCBI Taxonomy" id="45286"/>
    <lineage>
        <taxon>Eukaryota</taxon>
        <taxon>Fungi</taxon>
        <taxon>Dikarya</taxon>
        <taxon>Ascomycota</taxon>
        <taxon>Saccharomycotina</taxon>
        <taxon>Saccharomycetes</taxon>
        <taxon>Saccharomycetales</taxon>
        <taxon>Saccharomycetaceae</taxon>
        <taxon>Eremothecium</taxon>
    </lineage>
</organism>
<feature type="transmembrane region" description="Helical" evidence="3">
    <location>
        <begin position="147"/>
        <end position="166"/>
    </location>
</feature>
<dbReference type="PANTHER" id="PTHR11360:SF295">
    <property type="entry name" value="TRANSPORTER MCH4-RELATED"/>
    <property type="match status" value="1"/>
</dbReference>
<feature type="transmembrane region" description="Helical" evidence="3">
    <location>
        <begin position="449"/>
        <end position="469"/>
    </location>
</feature>
<gene>
    <name evidence="4" type="ORF">AW171_hschr2130</name>
</gene>
<feature type="transmembrane region" description="Helical" evidence="3">
    <location>
        <begin position="292"/>
        <end position="314"/>
    </location>
</feature>
<keyword evidence="3" id="KW-1133">Transmembrane helix</keyword>
<dbReference type="GO" id="GO:0032218">
    <property type="term" value="P:riboflavin transport"/>
    <property type="evidence" value="ECO:0007669"/>
    <property type="project" value="TreeGrafter"/>
</dbReference>